<evidence type="ECO:0000313" key="2">
    <source>
        <dbReference type="Proteomes" id="UP000464402"/>
    </source>
</evidence>
<dbReference type="RefSeq" id="WP_159677486.1">
    <property type="nucleotide sequence ID" value="NZ_CP043727.1"/>
</dbReference>
<gene>
    <name evidence="1" type="ORF">F0T03_06510</name>
</gene>
<reference evidence="2" key="1">
    <citation type="submission" date="2019-09" db="EMBL/GenBank/DDBJ databases">
        <title>Yersinia canariae sp. nov., isolated from a human yersiniosis case.</title>
        <authorList>
            <person name="Nguyen S.V."/>
            <person name="Greig D."/>
            <person name="Hurley D."/>
            <person name="Cao Y."/>
            <person name="McCabe E."/>
            <person name="Mitchell M."/>
            <person name="Jenkins C."/>
            <person name="Fanning S."/>
        </authorList>
    </citation>
    <scope>NUCLEOTIDE SEQUENCE [LARGE SCALE GENOMIC DNA]</scope>
    <source>
        <strain evidence="2">NCTC 14382</strain>
    </source>
</reference>
<dbReference type="Proteomes" id="UP000464402">
    <property type="component" value="Chromosome"/>
</dbReference>
<protein>
    <submittedName>
        <fullName evidence="1">Uncharacterized protein</fullName>
    </submittedName>
</protein>
<dbReference type="AlphaFoldDB" id="A0A857EX50"/>
<keyword evidence="2" id="KW-1185">Reference proteome</keyword>
<dbReference type="KEGG" id="yca:F0T03_06510"/>
<proteinExistence type="predicted"/>
<sequence>MLAGAAAKDTAMEQGCGFRRLSPAAAIAQTSSLANHNRLSTTFDHLTTRGPLRRLCDLTTLSPAVVTRLLSIYPV</sequence>
<name>A0A857EX50_9GAMM</name>
<evidence type="ECO:0000313" key="1">
    <source>
        <dbReference type="EMBL" id="QHB31848.1"/>
    </source>
</evidence>
<accession>A0A857EX50</accession>
<organism evidence="1 2">
    <name type="scientific">Yersinia canariae</name>
    <dbReference type="NCBI Taxonomy" id="2607663"/>
    <lineage>
        <taxon>Bacteria</taxon>
        <taxon>Pseudomonadati</taxon>
        <taxon>Pseudomonadota</taxon>
        <taxon>Gammaproteobacteria</taxon>
        <taxon>Enterobacterales</taxon>
        <taxon>Yersiniaceae</taxon>
        <taxon>Yersinia</taxon>
    </lineage>
</organism>
<dbReference type="EMBL" id="CP043727">
    <property type="protein sequence ID" value="QHB31848.1"/>
    <property type="molecule type" value="Genomic_DNA"/>
</dbReference>